<reference evidence="1 2" key="1">
    <citation type="journal article" date="2020" name="Phytopathology">
        <title>Genome Sequence Resources of Colletotrichum truncatum, C. plurivorum, C. musicola, and C. sojae: Four Species Pathogenic to Soybean (Glycine max).</title>
        <authorList>
            <person name="Rogerio F."/>
            <person name="Boufleur T.R."/>
            <person name="Ciampi-Guillardi M."/>
            <person name="Sukno S.A."/>
            <person name="Thon M.R."/>
            <person name="Massola Junior N.S."/>
            <person name="Baroncelli R."/>
        </authorList>
    </citation>
    <scope>NUCLEOTIDE SEQUENCE [LARGE SCALE GENOMIC DNA]</scope>
    <source>
        <strain evidence="1 2">CMES1059</strain>
    </source>
</reference>
<gene>
    <name evidence="1" type="ORF">CTRU02_210249</name>
</gene>
<dbReference type="Proteomes" id="UP000805649">
    <property type="component" value="Unassembled WGS sequence"/>
</dbReference>
<proteinExistence type="predicted"/>
<dbReference type="EMBL" id="VUJX02000006">
    <property type="protein sequence ID" value="KAL0935658.1"/>
    <property type="molecule type" value="Genomic_DNA"/>
</dbReference>
<sequence>MAKTYRFVIWLAILCHVAAALSKLPPQSGLSIRQENNSTSLQDLVSWDEYTIKARGERIIFFSGEVHPFRLPSPGLWLDVFQKIRAMGFTGVSFYVMWGLLEGEPGQFRADGVFALEEFFKAASEAGIYLLARPGPYINAEVSGGGFPGWLQRSRSPIRTSAPEFINATQTYLNRIGKIISEAQITNGGPIILVQPENEYSICSDYSSPATMIACLDKEYMANVQSQLRAAGVVVPFLNNDGIPIGNFAPGTGIGEVDIFGVDDYPFQWGSGCVNPSDWGRDGRSHSLLRMINFTKHMAWDPNGPFAVPEFQAASADPWGGAGVDSCSALINHEFSRVFNKIMFGMRVSVLNLYMMFGGTNWGNLGHQGGYTSYDGGSPIDENRQVIREKYSELKLQANFLRSSPTWSVAQPANGSYGVYTDTDALVVTPLFAQPSGAFYVVGHAAYASQDVVSYRLRVSTQEGNFTLPLLGGNLTLNGRDSKIHVADYPIGSTKLIYSTAEVFSWTRLTSKTVVILYGGSNGLHEFAVPSSHGCPKIIGGVGIRCKIINSLAVIQWEVQEVRRVAHFASGVEIHLLWRNEAYQYWTLDLPLPEPIGRYPSASRLNSTNATVIVKAGNLIRSASSSGEALYLSGDVNATTEIEVIAAPFNPTQTFFNGKEFKTTQQANWTAKGTVEYNKPSFTLPELSSLEWRYIDSLPEVQPNYDDSRWVPCSITHTNNTRNLTTPTSLYSGDYGFQAGSLLYRGNFKATGAETAFFLSAQGGNAFGHSVWLNNTYLGSWTGNASNASYEQTFNFPWTLKEGQAYVLTVLIDHMGLHGNWEADGQGMREPRGILNYDISGFPDKSEVTWKITGNFGGEQYVDHSRGPLNEGSMYAERNGFHLPGAPTSKWIIKSPFEGLNESGIGLFATNLNLDMPEGYDIPLSLVVDKGINTSRATATSFRLQLFVNGWQIGKYVNNIGPQYRFVVPEGIMNYNGDNYIALTLWSLEKTGARLESLAIEADAEVLNGYKKPALVRGNAYKERGLAY</sequence>
<evidence type="ECO:0000313" key="2">
    <source>
        <dbReference type="Proteomes" id="UP000805649"/>
    </source>
</evidence>
<name>A0ACC3YUN2_COLTU</name>
<comment type="caution">
    <text evidence="1">The sequence shown here is derived from an EMBL/GenBank/DDBJ whole genome shotgun (WGS) entry which is preliminary data.</text>
</comment>
<keyword evidence="2" id="KW-1185">Reference proteome</keyword>
<evidence type="ECO:0000313" key="1">
    <source>
        <dbReference type="EMBL" id="KAL0935658.1"/>
    </source>
</evidence>
<protein>
    <submittedName>
        <fullName evidence="1">Beta-galactosidase</fullName>
    </submittedName>
</protein>
<accession>A0ACC3YUN2</accession>
<organism evidence="1 2">
    <name type="scientific">Colletotrichum truncatum</name>
    <name type="common">Anthracnose fungus</name>
    <name type="synonym">Colletotrichum capsici</name>
    <dbReference type="NCBI Taxonomy" id="5467"/>
    <lineage>
        <taxon>Eukaryota</taxon>
        <taxon>Fungi</taxon>
        <taxon>Dikarya</taxon>
        <taxon>Ascomycota</taxon>
        <taxon>Pezizomycotina</taxon>
        <taxon>Sordariomycetes</taxon>
        <taxon>Hypocreomycetidae</taxon>
        <taxon>Glomerellales</taxon>
        <taxon>Glomerellaceae</taxon>
        <taxon>Colletotrichum</taxon>
        <taxon>Colletotrichum truncatum species complex</taxon>
    </lineage>
</organism>